<dbReference type="Gene3D" id="3.40.50.2000">
    <property type="entry name" value="Glycogen Phosphorylase B"/>
    <property type="match status" value="1"/>
</dbReference>
<dbReference type="EMBL" id="JAOWKZ010000003">
    <property type="protein sequence ID" value="MCV2873056.1"/>
    <property type="molecule type" value="Genomic_DNA"/>
</dbReference>
<dbReference type="RefSeq" id="WP_263740273.1">
    <property type="nucleotide sequence ID" value="NZ_JAOWKZ010000003.1"/>
</dbReference>
<evidence type="ECO:0000313" key="2">
    <source>
        <dbReference type="EMBL" id="MCV2873056.1"/>
    </source>
</evidence>
<reference evidence="2 3" key="1">
    <citation type="submission" date="2022-10" db="EMBL/GenBank/DDBJ databases">
        <title>Defluviimonas sp. nov., isolated from ocean surface sediments.</title>
        <authorList>
            <person name="He W."/>
            <person name="Wang L."/>
            <person name="Zhang D.-F."/>
        </authorList>
    </citation>
    <scope>NUCLEOTIDE SEQUENCE [LARGE SCALE GENOMIC DNA]</scope>
    <source>
        <strain evidence="2 3">WL0050</strain>
    </source>
</reference>
<dbReference type="InterPro" id="IPR007235">
    <property type="entry name" value="Glyco_trans_28_C"/>
</dbReference>
<keyword evidence="3" id="KW-1185">Reference proteome</keyword>
<evidence type="ECO:0000259" key="1">
    <source>
        <dbReference type="Pfam" id="PF04101"/>
    </source>
</evidence>
<proteinExistence type="predicted"/>
<evidence type="ECO:0000313" key="3">
    <source>
        <dbReference type="Proteomes" id="UP001652564"/>
    </source>
</evidence>
<accession>A0ABT2ZPI9</accession>
<comment type="caution">
    <text evidence="2">The sequence shown here is derived from an EMBL/GenBank/DDBJ whole genome shotgun (WGS) entry which is preliminary data.</text>
</comment>
<organism evidence="2 3">
    <name type="scientific">Albidovulum litorale</name>
    <dbReference type="NCBI Taxonomy" id="2984134"/>
    <lineage>
        <taxon>Bacteria</taxon>
        <taxon>Pseudomonadati</taxon>
        <taxon>Pseudomonadota</taxon>
        <taxon>Alphaproteobacteria</taxon>
        <taxon>Rhodobacterales</taxon>
        <taxon>Paracoccaceae</taxon>
        <taxon>Albidovulum</taxon>
    </lineage>
</organism>
<feature type="domain" description="Glycosyl transferase family 28 C-terminal" evidence="1">
    <location>
        <begin position="228"/>
        <end position="268"/>
    </location>
</feature>
<dbReference type="Proteomes" id="UP001652564">
    <property type="component" value="Unassembled WGS sequence"/>
</dbReference>
<sequence>MNKSTLSFLATGRSGIGHLRRVTTVAHALRRKAKALDLQLITNAAPAGIACDELGVFDRILLRPRAEMAQVVAEASGILVCDTIELPGIERAAGRKVLILRETPADRIASFRIPGGLWDRVLVPNPRAHWMPDGSALSTSVEPTGWIVRTTGVRRASDKPAGIVVATGGGGTEATRNLLYPILDRLLADTRGRIGAPFLIRQAIGPRAGGAQLAGADEVFDPGGDLNLTFRAADLVITTAGYNSVLELATTDTPALLLPIPRSLDDQAARVRLWGPKLGHGYAPKQHDAAVDWLSAQIARPTRRAPIVLGADGAARAAELILDLL</sequence>
<dbReference type="SUPFAM" id="SSF53756">
    <property type="entry name" value="UDP-Glycosyltransferase/glycogen phosphorylase"/>
    <property type="match status" value="1"/>
</dbReference>
<protein>
    <recommendedName>
        <fullName evidence="1">Glycosyl transferase family 28 C-terminal domain-containing protein</fullName>
    </recommendedName>
</protein>
<gene>
    <name evidence="2" type="ORF">OEZ71_12200</name>
</gene>
<dbReference type="Pfam" id="PF04101">
    <property type="entry name" value="Glyco_tran_28_C"/>
    <property type="match status" value="1"/>
</dbReference>
<name>A0ABT2ZPI9_9RHOB</name>